<dbReference type="KEGG" id="phao:HF685_02660"/>
<dbReference type="InterPro" id="IPR007168">
    <property type="entry name" value="Phageshock_PspC_N"/>
</dbReference>
<evidence type="ECO:0000259" key="2">
    <source>
        <dbReference type="Pfam" id="PF04024"/>
    </source>
</evidence>
<sequence length="127" mass="14832">MTSSRTKFYLDKQRAKWSGVCAGIADYTGINVAWVRFAAIVATVTFAFPWTLIAYWIAAKISDAKPIELYHRDPEELKFWQGVRQSPRRTTRDIKSRFREIDRKLADMELYYTTSNTSLSNEIENLR</sequence>
<dbReference type="InterPro" id="IPR014320">
    <property type="entry name" value="Phageshock_PspC"/>
</dbReference>
<name>A0A6H2DKR6_9SPHN</name>
<dbReference type="Proteomes" id="UP000501600">
    <property type="component" value="Chromosome"/>
</dbReference>
<dbReference type="RefSeq" id="WP_168818185.1">
    <property type="nucleotide sequence ID" value="NZ_CP051217.1"/>
</dbReference>
<protein>
    <submittedName>
        <fullName evidence="3">Envelope stress response membrane protein PspC</fullName>
    </submittedName>
</protein>
<reference evidence="3 4" key="1">
    <citation type="submission" date="2020-04" db="EMBL/GenBank/DDBJ databases">
        <title>Genome sequence for Sphingorhabdus sp. strain M1.</title>
        <authorList>
            <person name="Park S.-J."/>
        </authorList>
    </citation>
    <scope>NUCLEOTIDE SEQUENCE [LARGE SCALE GENOMIC DNA]</scope>
    <source>
        <strain evidence="3 4">JK6</strain>
    </source>
</reference>
<dbReference type="EMBL" id="CP051217">
    <property type="protein sequence ID" value="QJB68341.1"/>
    <property type="molecule type" value="Genomic_DNA"/>
</dbReference>
<keyword evidence="4" id="KW-1185">Reference proteome</keyword>
<feature type="domain" description="Phage shock protein PspC N-terminal" evidence="2">
    <location>
        <begin position="7"/>
        <end position="60"/>
    </location>
</feature>
<evidence type="ECO:0000313" key="4">
    <source>
        <dbReference type="Proteomes" id="UP000501600"/>
    </source>
</evidence>
<gene>
    <name evidence="3" type="primary">pspC</name>
    <name evidence="3" type="ORF">HF685_02660</name>
</gene>
<organism evidence="3 4">
    <name type="scientific">Parasphingorhabdus halotolerans</name>
    <dbReference type="NCBI Taxonomy" id="2725558"/>
    <lineage>
        <taxon>Bacteria</taxon>
        <taxon>Pseudomonadati</taxon>
        <taxon>Pseudomonadota</taxon>
        <taxon>Alphaproteobacteria</taxon>
        <taxon>Sphingomonadales</taxon>
        <taxon>Sphingomonadaceae</taxon>
        <taxon>Parasphingorhabdus</taxon>
    </lineage>
</organism>
<dbReference type="NCBIfam" id="TIGR02978">
    <property type="entry name" value="phageshock_pspC"/>
    <property type="match status" value="1"/>
</dbReference>
<evidence type="ECO:0000313" key="3">
    <source>
        <dbReference type="EMBL" id="QJB68341.1"/>
    </source>
</evidence>
<keyword evidence="1" id="KW-0812">Transmembrane</keyword>
<accession>A0A6H2DKR6</accession>
<dbReference type="AlphaFoldDB" id="A0A6H2DKR6"/>
<dbReference type="Pfam" id="PF04024">
    <property type="entry name" value="PspC"/>
    <property type="match status" value="1"/>
</dbReference>
<proteinExistence type="predicted"/>
<keyword evidence="1" id="KW-1133">Transmembrane helix</keyword>
<evidence type="ECO:0000256" key="1">
    <source>
        <dbReference type="SAM" id="Phobius"/>
    </source>
</evidence>
<feature type="transmembrane region" description="Helical" evidence="1">
    <location>
        <begin position="37"/>
        <end position="58"/>
    </location>
</feature>
<keyword evidence="1" id="KW-0472">Membrane</keyword>